<evidence type="ECO:0000256" key="1">
    <source>
        <dbReference type="ARBA" id="ARBA00022490"/>
    </source>
</evidence>
<dbReference type="GO" id="GO:0000156">
    <property type="term" value="F:phosphorelay response regulator activity"/>
    <property type="evidence" value="ECO:0007669"/>
    <property type="project" value="InterPro"/>
</dbReference>
<keyword evidence="3" id="KW-0010">Activator</keyword>
<reference evidence="9 11" key="2">
    <citation type="submission" date="2013-03" db="EMBL/GenBank/DDBJ databases">
        <title>The Genome Sequence of Enterococcus gilvus ATCC BAA-350 (PacBio/Illumina hybrid assembly).</title>
        <authorList>
            <consortium name="The Broad Institute Genomics Platform"/>
            <consortium name="The Broad Institute Genome Sequencing Center for Infectious Disease"/>
            <person name="Earl A."/>
            <person name="Russ C."/>
            <person name="Gilmore M."/>
            <person name="Surin D."/>
            <person name="Walker B."/>
            <person name="Young S."/>
            <person name="Zeng Q."/>
            <person name="Gargeya S."/>
            <person name="Fitzgerald M."/>
            <person name="Haas B."/>
            <person name="Abouelleil A."/>
            <person name="Allen A.W."/>
            <person name="Alvarado L."/>
            <person name="Arachchi H.M."/>
            <person name="Berlin A.M."/>
            <person name="Chapman S.B."/>
            <person name="Gainer-Dewar J."/>
            <person name="Goldberg J."/>
            <person name="Griggs A."/>
            <person name="Gujja S."/>
            <person name="Hansen M."/>
            <person name="Howarth C."/>
            <person name="Imamovic A."/>
            <person name="Ireland A."/>
            <person name="Larimer J."/>
            <person name="McCowan C."/>
            <person name="Murphy C."/>
            <person name="Pearson M."/>
            <person name="Poon T.W."/>
            <person name="Priest M."/>
            <person name="Roberts A."/>
            <person name="Saif S."/>
            <person name="Shea T."/>
            <person name="Sisk P."/>
            <person name="Sykes S."/>
            <person name="Wortman J."/>
            <person name="Nusbaum C."/>
            <person name="Birren B."/>
        </authorList>
    </citation>
    <scope>NUCLEOTIDE SEQUENCE [LARGE SCALE GENOMIC DNA]</scope>
    <source>
        <strain evidence="9 11">ATCC BAA-350</strain>
    </source>
</reference>
<dbReference type="Pfam" id="PF00072">
    <property type="entry name" value="Response_reg"/>
    <property type="match status" value="1"/>
</dbReference>
<dbReference type="OrthoDB" id="9809318at2"/>
<dbReference type="SMART" id="SM00448">
    <property type="entry name" value="REC"/>
    <property type="match status" value="1"/>
</dbReference>
<proteinExistence type="predicted"/>
<keyword evidence="2" id="KW-0902">Two-component regulatory system</keyword>
<dbReference type="InterPro" id="IPR046947">
    <property type="entry name" value="LytR-like"/>
</dbReference>
<dbReference type="SMART" id="SM00850">
    <property type="entry name" value="LytTR"/>
    <property type="match status" value="1"/>
</dbReference>
<dbReference type="PROSITE" id="PS50930">
    <property type="entry name" value="HTH_LYTTR"/>
    <property type="match status" value="1"/>
</dbReference>
<dbReference type="InterPro" id="IPR001789">
    <property type="entry name" value="Sig_transdc_resp-reg_receiver"/>
</dbReference>
<comment type="caution">
    <text evidence="8">The sequence shown here is derived from an EMBL/GenBank/DDBJ whole genome shotgun (WGS) entry which is preliminary data.</text>
</comment>
<dbReference type="Proteomes" id="UP000013750">
    <property type="component" value="Unassembled WGS sequence"/>
</dbReference>
<dbReference type="Gene3D" id="2.40.50.1020">
    <property type="entry name" value="LytTr DNA-binding domain"/>
    <property type="match status" value="1"/>
</dbReference>
<dbReference type="CDD" id="cd17533">
    <property type="entry name" value="REC_LytTR_AgrA-like"/>
    <property type="match status" value="1"/>
</dbReference>
<accession>R2VLK0</accession>
<dbReference type="PANTHER" id="PTHR37299">
    <property type="entry name" value="TRANSCRIPTIONAL REGULATOR-RELATED"/>
    <property type="match status" value="1"/>
</dbReference>
<organism evidence="8 10">
    <name type="scientific">Enterococcus gilvus ATCC BAA-350</name>
    <dbReference type="NCBI Taxonomy" id="1158614"/>
    <lineage>
        <taxon>Bacteria</taxon>
        <taxon>Bacillati</taxon>
        <taxon>Bacillota</taxon>
        <taxon>Bacilli</taxon>
        <taxon>Lactobacillales</taxon>
        <taxon>Enterococcaceae</taxon>
        <taxon>Enterococcus</taxon>
    </lineage>
</organism>
<dbReference type="RefSeq" id="WP_010779008.1">
    <property type="nucleotide sequence ID" value="NZ_ASWH01000002.1"/>
</dbReference>
<dbReference type="InterPro" id="IPR011006">
    <property type="entry name" value="CheY-like_superfamily"/>
</dbReference>
<sequence>MNIFLLEDDILQQQRLELVIREILAKNHWIAKSIIATSRPDFLLEKVRETVDQNIYFLDIELHGEKRKGLDVAKEIRKYDKYGIIIFITTHSEFAPITYAYKVSAFDFIDKDSSIDDIQEHIFEGLSHLRSMNTTQHGEELFVFRNQNTSFQVPFSDILYFETTEISHKVRLICKSRLVNFYATLEEIKKLDDRFYKVHRAFVVNLSNITEIKRNEGIIYFDKNHFCPISRRKIKTVLEKMDTSRLG</sequence>
<dbReference type="HOGENOM" id="CLU_000445_14_6_9"/>
<name>R2VLK0_9ENTE</name>
<evidence type="ECO:0000313" key="9">
    <source>
        <dbReference type="EMBL" id="EOW79662.1"/>
    </source>
</evidence>
<dbReference type="Proteomes" id="UP000014160">
    <property type="component" value="Unassembled WGS sequence"/>
</dbReference>
<evidence type="ECO:0000256" key="4">
    <source>
        <dbReference type="ARBA" id="ARBA00037164"/>
    </source>
</evidence>
<dbReference type="Pfam" id="PF04397">
    <property type="entry name" value="LytTR"/>
    <property type="match status" value="1"/>
</dbReference>
<feature type="modified residue" description="4-aspartylphosphate" evidence="5">
    <location>
        <position position="59"/>
    </location>
</feature>
<evidence type="ECO:0008006" key="12">
    <source>
        <dbReference type="Google" id="ProtNLM"/>
    </source>
</evidence>
<dbReference type="GO" id="GO:0003677">
    <property type="term" value="F:DNA binding"/>
    <property type="evidence" value="ECO:0007669"/>
    <property type="project" value="InterPro"/>
</dbReference>
<dbReference type="AlphaFoldDB" id="R2VLK0"/>
<reference evidence="8 10" key="1">
    <citation type="submission" date="2013-02" db="EMBL/GenBank/DDBJ databases">
        <title>The Genome Sequence of Enterococcus gilvus ATCC BAA-350.</title>
        <authorList>
            <consortium name="The Broad Institute Genome Sequencing Platform"/>
            <consortium name="The Broad Institute Genome Sequencing Center for Infectious Disease"/>
            <person name="Earl A.M."/>
            <person name="Gilmore M.S."/>
            <person name="Lebreton F."/>
            <person name="Walker B."/>
            <person name="Young S.K."/>
            <person name="Zeng Q."/>
            <person name="Gargeya S."/>
            <person name="Fitzgerald M."/>
            <person name="Haas B."/>
            <person name="Abouelleil A."/>
            <person name="Alvarado L."/>
            <person name="Arachchi H.M."/>
            <person name="Berlin A.M."/>
            <person name="Chapman S.B."/>
            <person name="Dewar J."/>
            <person name="Goldberg J."/>
            <person name="Griggs A."/>
            <person name="Gujja S."/>
            <person name="Hansen M."/>
            <person name="Howarth C."/>
            <person name="Imamovic A."/>
            <person name="Larimer J."/>
            <person name="McCowan C."/>
            <person name="Murphy C."/>
            <person name="Neiman D."/>
            <person name="Pearson M."/>
            <person name="Priest M."/>
            <person name="Roberts A."/>
            <person name="Saif S."/>
            <person name="Shea T."/>
            <person name="Sisk P."/>
            <person name="Sykes S."/>
            <person name="Wortman J."/>
            <person name="Nusbaum C."/>
            <person name="Birren B."/>
        </authorList>
    </citation>
    <scope>NUCLEOTIDE SEQUENCE [LARGE SCALE GENOMIC DNA]</scope>
    <source>
        <strain evidence="8 10">ATCC BAA-350</strain>
    </source>
</reference>
<evidence type="ECO:0000259" key="6">
    <source>
        <dbReference type="PROSITE" id="PS50110"/>
    </source>
</evidence>
<dbReference type="InterPro" id="IPR007492">
    <property type="entry name" value="LytTR_DNA-bd_dom"/>
</dbReference>
<dbReference type="PATRIC" id="fig|1158614.3.peg.574"/>
<protein>
    <recommendedName>
        <fullName evidence="12">Response regulator</fullName>
    </recommendedName>
</protein>
<feature type="domain" description="Response regulatory" evidence="6">
    <location>
        <begin position="2"/>
        <end position="126"/>
    </location>
</feature>
<evidence type="ECO:0000256" key="2">
    <source>
        <dbReference type="ARBA" id="ARBA00023012"/>
    </source>
</evidence>
<dbReference type="eggNOG" id="COG3279">
    <property type="taxonomic scope" value="Bacteria"/>
</dbReference>
<keyword evidence="11" id="KW-1185">Reference proteome</keyword>
<dbReference type="PANTHER" id="PTHR37299:SF3">
    <property type="entry name" value="STAGE 0 SPORULATION PROTEIN A HOMOLOG"/>
    <property type="match status" value="1"/>
</dbReference>
<evidence type="ECO:0000256" key="5">
    <source>
        <dbReference type="PROSITE-ProRule" id="PRU00169"/>
    </source>
</evidence>
<dbReference type="GeneID" id="301216385"/>
<evidence type="ECO:0000313" key="8">
    <source>
        <dbReference type="EMBL" id="EOI58486.1"/>
    </source>
</evidence>
<evidence type="ECO:0000259" key="7">
    <source>
        <dbReference type="PROSITE" id="PS50930"/>
    </source>
</evidence>
<dbReference type="SUPFAM" id="SSF52172">
    <property type="entry name" value="CheY-like"/>
    <property type="match status" value="1"/>
</dbReference>
<gene>
    <name evidence="9" type="ORF">I592_03802</name>
    <name evidence="8" type="ORF">UKC_00559</name>
</gene>
<feature type="domain" description="HTH LytTR-type" evidence="7">
    <location>
        <begin position="142"/>
        <end position="243"/>
    </location>
</feature>
<dbReference type="EMBL" id="AJDQ01000003">
    <property type="protein sequence ID" value="EOI58486.1"/>
    <property type="molecule type" value="Genomic_DNA"/>
</dbReference>
<keyword evidence="5" id="KW-0597">Phosphoprotein</keyword>
<dbReference type="Gene3D" id="3.40.50.2300">
    <property type="match status" value="1"/>
</dbReference>
<evidence type="ECO:0000313" key="10">
    <source>
        <dbReference type="Proteomes" id="UP000013750"/>
    </source>
</evidence>
<keyword evidence="1" id="KW-0963">Cytoplasm</keyword>
<dbReference type="PROSITE" id="PS50110">
    <property type="entry name" value="RESPONSE_REGULATORY"/>
    <property type="match status" value="1"/>
</dbReference>
<dbReference type="EMBL" id="ASWH01000002">
    <property type="protein sequence ID" value="EOW79662.1"/>
    <property type="molecule type" value="Genomic_DNA"/>
</dbReference>
<comment type="function">
    <text evidence="4">Required for high-level post-exponential phase expression of a series of secreted proteins.</text>
</comment>
<evidence type="ECO:0000256" key="3">
    <source>
        <dbReference type="ARBA" id="ARBA00023159"/>
    </source>
</evidence>
<evidence type="ECO:0000313" key="11">
    <source>
        <dbReference type="Proteomes" id="UP000014160"/>
    </source>
</evidence>